<dbReference type="EMBL" id="JMQP01000002">
    <property type="protein sequence ID" value="KIS35545.1"/>
    <property type="molecule type" value="Genomic_DNA"/>
</dbReference>
<reference evidence="1 2" key="1">
    <citation type="submission" date="2014-05" db="EMBL/GenBank/DDBJ databases">
        <title>Methylome analysis of the phasevarions of Haemophilus influenzae.</title>
        <authorList>
            <person name="Atack J.M."/>
            <person name="Fox K.L."/>
            <person name="Power P.M."/>
            <person name="Clark T."/>
            <person name="Jurcisek J."/>
            <person name="Korlach J."/>
            <person name="Bakaletz L.O."/>
            <person name="Jennings M.P."/>
        </authorList>
    </citation>
    <scope>NUCLEOTIDE SEQUENCE [LARGE SCALE GENOMIC DNA]</scope>
    <source>
        <strain evidence="1 2">1209</strain>
    </source>
</reference>
<evidence type="ECO:0000313" key="1">
    <source>
        <dbReference type="EMBL" id="KIS35545.1"/>
    </source>
</evidence>
<proteinExistence type="predicted"/>
<name>A0A158SXF1_HAEIF</name>
<gene>
    <name evidence="1" type="ORF">NTHI1209_01152</name>
</gene>
<dbReference type="Proteomes" id="UP000050700">
    <property type="component" value="Unassembled WGS sequence"/>
</dbReference>
<evidence type="ECO:0000313" key="2">
    <source>
        <dbReference type="Proteomes" id="UP000050700"/>
    </source>
</evidence>
<comment type="caution">
    <text evidence="1">The sequence shown here is derived from an EMBL/GenBank/DDBJ whole genome shotgun (WGS) entry which is preliminary data.</text>
</comment>
<dbReference type="AlphaFoldDB" id="A0A158SXF1"/>
<sequence length="32" mass="3770">MQSALYFDRLLSRFISLQIGKKNESLNYFCSP</sequence>
<accession>A0A158SXF1</accession>
<protein>
    <submittedName>
        <fullName evidence="1">Uncharacterized protein</fullName>
    </submittedName>
</protein>
<organism evidence="1 2">
    <name type="scientific">Haemophilus influenzae</name>
    <dbReference type="NCBI Taxonomy" id="727"/>
    <lineage>
        <taxon>Bacteria</taxon>
        <taxon>Pseudomonadati</taxon>
        <taxon>Pseudomonadota</taxon>
        <taxon>Gammaproteobacteria</taxon>
        <taxon>Pasteurellales</taxon>
        <taxon>Pasteurellaceae</taxon>
        <taxon>Haemophilus</taxon>
    </lineage>
</organism>